<sequence length="512" mass="58143">MARKVDGTTKMLLALRVASVLVPQYGYIHADEFFQSTEVTSRNVLGTDAYLPWEFTTKNPIRSAVFVHLFAYVPYQFMRFIEHTPYLRLVLPRLVACTLSFLVDVTAFRIKGPAAVRITASSYLALTYFTRTFNNLTETILFSLLLLMSMSTTKVVCTTVPAPRPQEDACNGRSDTKETKGGNTIATAGFFNRPTFVFFAIMPVVHRFWKSTFCDFIGSCVRLTLLALPAAGLFVLLDSLYYRGWIEFWSNPLGSVVVTPINFLLYNGSVSNLANHGLHPHWLHLLVNIPILFGVHSLFFFCDIYRLLRRPVVFDAESRFLLGCMLVPALCLSLVPHQEPRFLLPLLLPFALLHSQKVFRSSRSRFFWYSFNFTLFIFFGFLHQASVVPTQMYSGMQGKVLYYQTYMPPRHLGPVAELRTIVDLKEVPLEDVEDALRKHHEGHLVYPAGAEGVVAAALQNVICSIEDGTALWPHFTTEFLSTIWQRCGLDLNCLVLDSMALNRIRFHCESVL</sequence>
<gene>
    <name evidence="12" type="ORF">BIW11_08843</name>
</gene>
<dbReference type="EC" id="2.4.1.-" evidence="11"/>
<keyword evidence="6 11" id="KW-0812">Transmembrane</keyword>
<evidence type="ECO:0000256" key="4">
    <source>
        <dbReference type="ARBA" id="ARBA00022676"/>
    </source>
</evidence>
<dbReference type="InterPro" id="IPR005599">
    <property type="entry name" value="GPI_mannosylTrfase"/>
</dbReference>
<accession>A0A1V9XMU6</accession>
<evidence type="ECO:0000256" key="2">
    <source>
        <dbReference type="ARBA" id="ARBA00004687"/>
    </source>
</evidence>
<evidence type="ECO:0000313" key="13">
    <source>
        <dbReference type="Proteomes" id="UP000192247"/>
    </source>
</evidence>
<evidence type="ECO:0000256" key="6">
    <source>
        <dbReference type="ARBA" id="ARBA00022692"/>
    </source>
</evidence>
<feature type="transmembrane region" description="Helical" evidence="11">
    <location>
        <begin position="286"/>
        <end position="308"/>
    </location>
</feature>
<feature type="transmembrane region" description="Helical" evidence="11">
    <location>
        <begin position="248"/>
        <end position="266"/>
    </location>
</feature>
<dbReference type="Pfam" id="PF03901">
    <property type="entry name" value="Glyco_transf_22"/>
    <property type="match status" value="1"/>
</dbReference>
<dbReference type="GO" id="GO:0000026">
    <property type="term" value="F:alpha-1,2-mannosyltransferase activity"/>
    <property type="evidence" value="ECO:0007669"/>
    <property type="project" value="TreeGrafter"/>
</dbReference>
<dbReference type="EMBL" id="MNPL01007351">
    <property type="protein sequence ID" value="OQR74796.1"/>
    <property type="molecule type" value="Genomic_DNA"/>
</dbReference>
<evidence type="ECO:0000256" key="11">
    <source>
        <dbReference type="RuleBase" id="RU363075"/>
    </source>
</evidence>
<comment type="pathway">
    <text evidence="2">Glycolipid biosynthesis; glycosylphosphatidylinositol-anchor biosynthesis.</text>
</comment>
<evidence type="ECO:0000256" key="1">
    <source>
        <dbReference type="ARBA" id="ARBA00004477"/>
    </source>
</evidence>
<dbReference type="STRING" id="418985.A0A1V9XMU6"/>
<keyword evidence="4 11" id="KW-0328">Glycosyltransferase</keyword>
<comment type="caution">
    <text evidence="11">Lacks conserved residue(s) required for the propagation of feature annotation.</text>
</comment>
<keyword evidence="7 11" id="KW-0256">Endoplasmic reticulum</keyword>
<dbReference type="FunCoup" id="A0A1V9XMU6">
    <property type="interactions" value="117"/>
</dbReference>
<feature type="transmembrane region" description="Helical" evidence="11">
    <location>
        <begin position="366"/>
        <end position="383"/>
    </location>
</feature>
<evidence type="ECO:0000256" key="10">
    <source>
        <dbReference type="ARBA" id="ARBA00038466"/>
    </source>
</evidence>
<evidence type="ECO:0000256" key="5">
    <source>
        <dbReference type="ARBA" id="ARBA00022679"/>
    </source>
</evidence>
<evidence type="ECO:0000256" key="7">
    <source>
        <dbReference type="ARBA" id="ARBA00022824"/>
    </source>
</evidence>
<keyword evidence="5" id="KW-0808">Transferase</keyword>
<dbReference type="AlphaFoldDB" id="A0A1V9XMU6"/>
<dbReference type="InParanoid" id="A0A1V9XMU6"/>
<dbReference type="OrthoDB" id="10066429at2759"/>
<comment type="subcellular location">
    <subcellularLocation>
        <location evidence="1 11">Endoplasmic reticulum membrane</location>
        <topology evidence="1 11">Multi-pass membrane protein</topology>
    </subcellularLocation>
</comment>
<comment type="similarity">
    <text evidence="10">Belongs to the glycosyltransferase 22 family. PIGZ subfamily.</text>
</comment>
<dbReference type="PANTHER" id="PTHR22760:SF3">
    <property type="entry name" value="GPI MANNOSYLTRANSFERASE 4"/>
    <property type="match status" value="1"/>
</dbReference>
<evidence type="ECO:0000256" key="8">
    <source>
        <dbReference type="ARBA" id="ARBA00022989"/>
    </source>
</evidence>
<name>A0A1V9XMU6_9ACAR</name>
<dbReference type="GO" id="GO:0005789">
    <property type="term" value="C:endoplasmic reticulum membrane"/>
    <property type="evidence" value="ECO:0007669"/>
    <property type="project" value="UniProtKB-SubCell"/>
</dbReference>
<reference evidence="12 13" key="1">
    <citation type="journal article" date="2017" name="Gigascience">
        <title>Draft genome of the honey bee ectoparasitic mite, Tropilaelaps mercedesae, is shaped by the parasitic life history.</title>
        <authorList>
            <person name="Dong X."/>
            <person name="Armstrong S.D."/>
            <person name="Xia D."/>
            <person name="Makepeace B.L."/>
            <person name="Darby A.C."/>
            <person name="Kadowaki T."/>
        </authorList>
    </citation>
    <scope>NUCLEOTIDE SEQUENCE [LARGE SCALE GENOMIC DNA]</scope>
    <source>
        <strain evidence="12">Wuxi-XJTLU</strain>
    </source>
</reference>
<proteinExistence type="inferred from homology"/>
<evidence type="ECO:0000256" key="3">
    <source>
        <dbReference type="ARBA" id="ARBA00022502"/>
    </source>
</evidence>
<keyword evidence="8 11" id="KW-1133">Transmembrane helix</keyword>
<keyword evidence="3" id="KW-0337">GPI-anchor biosynthesis</keyword>
<dbReference type="Proteomes" id="UP000192247">
    <property type="component" value="Unassembled WGS sequence"/>
</dbReference>
<evidence type="ECO:0000256" key="9">
    <source>
        <dbReference type="ARBA" id="ARBA00023136"/>
    </source>
</evidence>
<feature type="transmembrane region" description="Helical" evidence="11">
    <location>
        <begin position="216"/>
        <end position="236"/>
    </location>
</feature>
<dbReference type="PANTHER" id="PTHR22760">
    <property type="entry name" value="GLYCOSYLTRANSFERASE"/>
    <property type="match status" value="1"/>
</dbReference>
<organism evidence="12 13">
    <name type="scientific">Tropilaelaps mercedesae</name>
    <dbReference type="NCBI Taxonomy" id="418985"/>
    <lineage>
        <taxon>Eukaryota</taxon>
        <taxon>Metazoa</taxon>
        <taxon>Ecdysozoa</taxon>
        <taxon>Arthropoda</taxon>
        <taxon>Chelicerata</taxon>
        <taxon>Arachnida</taxon>
        <taxon>Acari</taxon>
        <taxon>Parasitiformes</taxon>
        <taxon>Mesostigmata</taxon>
        <taxon>Gamasina</taxon>
        <taxon>Dermanyssoidea</taxon>
        <taxon>Laelapidae</taxon>
        <taxon>Tropilaelaps</taxon>
    </lineage>
</organism>
<protein>
    <recommendedName>
        <fullName evidence="11">Mannosyltransferase</fullName>
        <ecNumber evidence="11">2.4.1.-</ecNumber>
    </recommendedName>
</protein>
<evidence type="ECO:0000313" key="12">
    <source>
        <dbReference type="EMBL" id="OQR74796.1"/>
    </source>
</evidence>
<keyword evidence="13" id="KW-1185">Reference proteome</keyword>
<comment type="caution">
    <text evidence="12">The sequence shown here is derived from an EMBL/GenBank/DDBJ whole genome shotgun (WGS) entry which is preliminary data.</text>
</comment>
<dbReference type="GO" id="GO:0006506">
    <property type="term" value="P:GPI anchor biosynthetic process"/>
    <property type="evidence" value="ECO:0007669"/>
    <property type="project" value="UniProtKB-KW"/>
</dbReference>
<keyword evidence="9 11" id="KW-0472">Membrane</keyword>